<accession>A0ABU5EBZ0</accession>
<organism evidence="6 7">
    <name type="scientific">Dongia soli</name>
    <dbReference type="NCBI Taxonomy" id="600628"/>
    <lineage>
        <taxon>Bacteria</taxon>
        <taxon>Pseudomonadati</taxon>
        <taxon>Pseudomonadota</taxon>
        <taxon>Alphaproteobacteria</taxon>
        <taxon>Rhodospirillales</taxon>
        <taxon>Dongiaceae</taxon>
        <taxon>Dongia</taxon>
    </lineage>
</organism>
<feature type="domain" description="HTH lysR-type" evidence="5">
    <location>
        <begin position="1"/>
        <end position="61"/>
    </location>
</feature>
<dbReference type="Gene3D" id="1.10.10.10">
    <property type="entry name" value="Winged helix-like DNA-binding domain superfamily/Winged helix DNA-binding domain"/>
    <property type="match status" value="1"/>
</dbReference>
<dbReference type="Pfam" id="PF03466">
    <property type="entry name" value="LysR_substrate"/>
    <property type="match status" value="1"/>
</dbReference>
<name>A0ABU5EBZ0_9PROT</name>
<dbReference type="CDD" id="cd08412">
    <property type="entry name" value="PBP2_PAO1_like"/>
    <property type="match status" value="1"/>
</dbReference>
<dbReference type="PROSITE" id="PS50931">
    <property type="entry name" value="HTH_LYSR"/>
    <property type="match status" value="1"/>
</dbReference>
<dbReference type="Pfam" id="PF00126">
    <property type="entry name" value="HTH_1"/>
    <property type="match status" value="1"/>
</dbReference>
<evidence type="ECO:0000256" key="3">
    <source>
        <dbReference type="ARBA" id="ARBA00023125"/>
    </source>
</evidence>
<protein>
    <submittedName>
        <fullName evidence="6">LysR family transcriptional regulator</fullName>
    </submittedName>
</protein>
<evidence type="ECO:0000313" key="7">
    <source>
        <dbReference type="Proteomes" id="UP001279642"/>
    </source>
</evidence>
<evidence type="ECO:0000256" key="2">
    <source>
        <dbReference type="ARBA" id="ARBA00023015"/>
    </source>
</evidence>
<gene>
    <name evidence="6" type="ORF">SMD27_13180</name>
</gene>
<dbReference type="EMBL" id="JAXCLW010000003">
    <property type="protein sequence ID" value="MDY0883799.1"/>
    <property type="molecule type" value="Genomic_DNA"/>
</dbReference>
<dbReference type="SUPFAM" id="SSF46785">
    <property type="entry name" value="Winged helix' DNA-binding domain"/>
    <property type="match status" value="1"/>
</dbReference>
<keyword evidence="4" id="KW-0804">Transcription</keyword>
<dbReference type="PANTHER" id="PTHR30419:SF8">
    <property type="entry name" value="NITROGEN ASSIMILATION TRANSCRIPTIONAL ACTIVATOR-RELATED"/>
    <property type="match status" value="1"/>
</dbReference>
<dbReference type="RefSeq" id="WP_320508866.1">
    <property type="nucleotide sequence ID" value="NZ_JAXCLW010000003.1"/>
</dbReference>
<dbReference type="InterPro" id="IPR000847">
    <property type="entry name" value="LysR_HTH_N"/>
</dbReference>
<dbReference type="InterPro" id="IPR005119">
    <property type="entry name" value="LysR_subst-bd"/>
</dbReference>
<dbReference type="InterPro" id="IPR050950">
    <property type="entry name" value="HTH-type_LysR_regulators"/>
</dbReference>
<evidence type="ECO:0000313" key="6">
    <source>
        <dbReference type="EMBL" id="MDY0883799.1"/>
    </source>
</evidence>
<evidence type="ECO:0000256" key="4">
    <source>
        <dbReference type="ARBA" id="ARBA00023163"/>
    </source>
</evidence>
<evidence type="ECO:0000256" key="1">
    <source>
        <dbReference type="ARBA" id="ARBA00009437"/>
    </source>
</evidence>
<dbReference type="Gene3D" id="3.40.190.10">
    <property type="entry name" value="Periplasmic binding protein-like II"/>
    <property type="match status" value="2"/>
</dbReference>
<sequence length="301" mass="33193">MSYTLKQLRYFVAAAEAGSVTGAGQRLHVSQPSISAAIAQLEERFGVALFIRHHAQGLSLTAAGRRLLTEAKALLDHAEDLRQRAIGLGKDLAGDLHVGCFQTFAPLVLPQVLREFAVAFPDITIHLHENHVQGVLDTLRGGQSELALTYDLALGEGIDFSPLTEVPLYAFIAEDHPLAKEDRVSLRALVDYPMVLLSLPQSRDYFLSILYSQRLQPRIAYETPSFEMMRGLVANSDCFSIMHSRPASELSLDGRRLAYRPLAESLRPTQLGLARLAGSRPTRKAAAFIDFCSTHFAKRAQ</sequence>
<comment type="similarity">
    <text evidence="1">Belongs to the LysR transcriptional regulatory family.</text>
</comment>
<keyword evidence="7" id="KW-1185">Reference proteome</keyword>
<comment type="caution">
    <text evidence="6">The sequence shown here is derived from an EMBL/GenBank/DDBJ whole genome shotgun (WGS) entry which is preliminary data.</text>
</comment>
<keyword evidence="3" id="KW-0238">DNA-binding</keyword>
<dbReference type="PANTHER" id="PTHR30419">
    <property type="entry name" value="HTH-TYPE TRANSCRIPTIONAL REGULATOR YBHD"/>
    <property type="match status" value="1"/>
</dbReference>
<dbReference type="Proteomes" id="UP001279642">
    <property type="component" value="Unassembled WGS sequence"/>
</dbReference>
<dbReference type="InterPro" id="IPR036390">
    <property type="entry name" value="WH_DNA-bd_sf"/>
</dbReference>
<keyword evidence="2" id="KW-0805">Transcription regulation</keyword>
<dbReference type="InterPro" id="IPR036388">
    <property type="entry name" value="WH-like_DNA-bd_sf"/>
</dbReference>
<proteinExistence type="inferred from homology"/>
<dbReference type="PRINTS" id="PR00039">
    <property type="entry name" value="HTHLYSR"/>
</dbReference>
<reference evidence="6 7" key="1">
    <citation type="journal article" date="2016" name="Antonie Van Leeuwenhoek">
        <title>Dongia soli sp. nov., isolated from soil from Dokdo, Korea.</title>
        <authorList>
            <person name="Kim D.U."/>
            <person name="Lee H."/>
            <person name="Kim H."/>
            <person name="Kim S.G."/>
            <person name="Ka J.O."/>
        </authorList>
    </citation>
    <scope>NUCLEOTIDE SEQUENCE [LARGE SCALE GENOMIC DNA]</scope>
    <source>
        <strain evidence="6 7">D78</strain>
    </source>
</reference>
<dbReference type="SUPFAM" id="SSF53850">
    <property type="entry name" value="Periplasmic binding protein-like II"/>
    <property type="match status" value="1"/>
</dbReference>
<evidence type="ECO:0000259" key="5">
    <source>
        <dbReference type="PROSITE" id="PS50931"/>
    </source>
</evidence>